<gene>
    <name evidence="2" type="ordered locus">CA_C0269</name>
</gene>
<dbReference type="Proteomes" id="UP000000814">
    <property type="component" value="Chromosome"/>
</dbReference>
<feature type="transmembrane region" description="Helical" evidence="1">
    <location>
        <begin position="260"/>
        <end position="281"/>
    </location>
</feature>
<feature type="transmembrane region" description="Helical" evidence="1">
    <location>
        <begin position="422"/>
        <end position="448"/>
    </location>
</feature>
<dbReference type="PIR" id="G96932">
    <property type="entry name" value="G96932"/>
</dbReference>
<feature type="transmembrane region" description="Helical" evidence="1">
    <location>
        <begin position="454"/>
        <end position="478"/>
    </location>
</feature>
<feature type="transmembrane region" description="Helical" evidence="1">
    <location>
        <begin position="44"/>
        <end position="64"/>
    </location>
</feature>
<keyword evidence="1" id="KW-0472">Membrane</keyword>
<sequence length="558" mass="61923">MKECFWSWLKMEKNKFLILTKYLLLGGSYGSGRKKKGIFSKSTVANLVLKFILILIFGAIAGSIDLAAYMGLKIVHMEYVLLQMNYSAITAIIFFFGIFSTMGVFYFSNDINFLIPMPLKPETIVASKFTVSLIQEYFITVVILLPCTLVYGIASGMGVIFYILSILFMLFEPILPLAAALLISIFIMPLINKSKKKDLFKTLGGILAVGFGLGINILTRMMGGSSSAELVKNVKRVNSTMLNVFPLGSIASKALVNSNLLYTALFILINACSFVAIIYLAKNLYFKGVQGLSESSSKRKKIDSKKMNKETQKKSILFSYTMKELKILFRTPAYFVNCVMSSFIFPVVILIPMLFNTSDKKGLSSALSYINGPQGFRILVTASVVFGLIMGTMNSVTSTSISREGSNFFVMKYIPIKYSKQIAAKIFSGIFVGAISIILIDIAAFFVVKIPVYVFAYMIITGILGIVFTSIIGMYIDLSMPKLEWDTEQKAVKSNINSFINFLVSILPAAIIIVICIFINVNVNIFFGILSLVLLALDYVTYKVVCISGEKKLDRYES</sequence>
<organism evidence="2 3">
    <name type="scientific">Clostridium acetobutylicum (strain ATCC 824 / DSM 792 / JCM 1419 / IAM 19013 / LMG 5710 / NBRC 13948 / NRRL B-527 / VKM B-1787 / 2291 / W)</name>
    <dbReference type="NCBI Taxonomy" id="272562"/>
    <lineage>
        <taxon>Bacteria</taxon>
        <taxon>Bacillati</taxon>
        <taxon>Bacillota</taxon>
        <taxon>Clostridia</taxon>
        <taxon>Eubacteriales</taxon>
        <taxon>Clostridiaceae</taxon>
        <taxon>Clostridium</taxon>
    </lineage>
</organism>
<dbReference type="AlphaFoldDB" id="Q97MC9"/>
<keyword evidence="1" id="KW-0812">Transmembrane</keyword>
<dbReference type="EMBL" id="AE001437">
    <property type="protein sequence ID" value="AAK78250.1"/>
    <property type="molecule type" value="Genomic_DNA"/>
</dbReference>
<keyword evidence="1" id="KW-1133">Transmembrane helix</keyword>
<proteinExistence type="predicted"/>
<evidence type="ECO:0000256" key="1">
    <source>
        <dbReference type="SAM" id="Phobius"/>
    </source>
</evidence>
<feature type="transmembrane region" description="Helical" evidence="1">
    <location>
        <begin position="499"/>
        <end position="519"/>
    </location>
</feature>
<feature type="transmembrane region" description="Helical" evidence="1">
    <location>
        <begin position="160"/>
        <end position="187"/>
    </location>
</feature>
<feature type="transmembrane region" description="Helical" evidence="1">
    <location>
        <begin position="137"/>
        <end position="154"/>
    </location>
</feature>
<feature type="transmembrane region" description="Helical" evidence="1">
    <location>
        <begin position="84"/>
        <end position="107"/>
    </location>
</feature>
<keyword evidence="3" id="KW-1185">Reference proteome</keyword>
<name>Q97MC9_CLOAB</name>
<dbReference type="KEGG" id="cac:CA_C0269"/>
<protein>
    <submittedName>
        <fullName evidence="2">Uncharacterized membrane protein</fullName>
    </submittedName>
</protein>
<dbReference type="OrthoDB" id="138672at2"/>
<dbReference type="HOGENOM" id="CLU_031634_0_0_9"/>
<feature type="transmembrane region" description="Helical" evidence="1">
    <location>
        <begin position="525"/>
        <end position="545"/>
    </location>
</feature>
<dbReference type="STRING" id="272562.CA_C0269"/>
<feature type="transmembrane region" description="Helical" evidence="1">
    <location>
        <begin position="375"/>
        <end position="401"/>
    </location>
</feature>
<dbReference type="eggNOG" id="ENOG502Z8T8">
    <property type="taxonomic scope" value="Bacteria"/>
</dbReference>
<feature type="transmembrane region" description="Helical" evidence="1">
    <location>
        <begin position="333"/>
        <end position="355"/>
    </location>
</feature>
<feature type="transmembrane region" description="Helical" evidence="1">
    <location>
        <begin position="199"/>
        <end position="218"/>
    </location>
</feature>
<dbReference type="InterPro" id="IPR031599">
    <property type="entry name" value="ABC_tran_2"/>
</dbReference>
<dbReference type="Pfam" id="PF16949">
    <property type="entry name" value="ABC_tran_2"/>
    <property type="match status" value="1"/>
</dbReference>
<evidence type="ECO:0000313" key="3">
    <source>
        <dbReference type="Proteomes" id="UP000000814"/>
    </source>
</evidence>
<accession>Q97MC9</accession>
<evidence type="ECO:0000313" key="2">
    <source>
        <dbReference type="EMBL" id="AAK78250.1"/>
    </source>
</evidence>
<reference evidence="2 3" key="1">
    <citation type="journal article" date="2001" name="J. Bacteriol.">
        <title>Genome sequence and comparative analysis of the solvent-producing bacterium Clostridium acetobutylicum.</title>
        <authorList>
            <person name="Nolling J."/>
            <person name="Breton G."/>
            <person name="Omelchenko M.V."/>
            <person name="Makarova K.S."/>
            <person name="Zeng Q."/>
            <person name="Gibson R."/>
            <person name="Lee H.M."/>
            <person name="Dubois J."/>
            <person name="Qiu D."/>
            <person name="Hitti J."/>
            <person name="Wolf Y.I."/>
            <person name="Tatusov R.L."/>
            <person name="Sabathe F."/>
            <person name="Doucette-Stamm L."/>
            <person name="Soucaille P."/>
            <person name="Daly M.J."/>
            <person name="Bennett G.N."/>
            <person name="Koonin E.V."/>
            <person name="Smith D.R."/>
        </authorList>
    </citation>
    <scope>NUCLEOTIDE SEQUENCE [LARGE SCALE GENOMIC DNA]</scope>
    <source>
        <strain evidence="3">ATCC 824 / DSM 792 / JCM 1419 / LMG 5710 / VKM B-1787</strain>
    </source>
</reference>
<dbReference type="PATRIC" id="fig|272562.8.peg.455"/>